<keyword evidence="4" id="KW-0812">Transmembrane</keyword>
<dbReference type="Pfam" id="PF03793">
    <property type="entry name" value="PASTA"/>
    <property type="match status" value="1"/>
</dbReference>
<dbReference type="GO" id="GO:0071555">
    <property type="term" value="P:cell wall organization"/>
    <property type="evidence" value="ECO:0007669"/>
    <property type="project" value="TreeGrafter"/>
</dbReference>
<evidence type="ECO:0000313" key="7">
    <source>
        <dbReference type="Proteomes" id="UP000193804"/>
    </source>
</evidence>
<dbReference type="Proteomes" id="UP000193804">
    <property type="component" value="Unassembled WGS sequence"/>
</dbReference>
<reference evidence="7" key="1">
    <citation type="submission" date="2017-04" db="EMBL/GenBank/DDBJ databases">
        <authorList>
            <person name="Varghese N."/>
            <person name="Submissions S."/>
        </authorList>
    </citation>
    <scope>NUCLEOTIDE SEQUENCE [LARGE SCALE GENOMIC DNA]</scope>
    <source>
        <strain evidence="7">DSM 4125</strain>
    </source>
</reference>
<gene>
    <name evidence="6" type="ORF">SAMN05661096_01583</name>
</gene>
<keyword evidence="7" id="KW-1185">Reference proteome</keyword>
<feature type="domain" description="PASTA" evidence="5">
    <location>
        <begin position="639"/>
        <end position="698"/>
    </location>
</feature>
<dbReference type="GO" id="GO:0051301">
    <property type="term" value="P:cell division"/>
    <property type="evidence" value="ECO:0007669"/>
    <property type="project" value="UniProtKB-KW"/>
</dbReference>
<dbReference type="AlphaFoldDB" id="A0A1X7JIU6"/>
<organism evidence="6 7">
    <name type="scientific">Marivirga sericea</name>
    <dbReference type="NCBI Taxonomy" id="1028"/>
    <lineage>
        <taxon>Bacteria</taxon>
        <taxon>Pseudomonadati</taxon>
        <taxon>Bacteroidota</taxon>
        <taxon>Cytophagia</taxon>
        <taxon>Cytophagales</taxon>
        <taxon>Marivirgaceae</taxon>
        <taxon>Marivirga</taxon>
    </lineage>
</organism>
<comment type="subcellular location">
    <subcellularLocation>
        <location evidence="1">Membrane</location>
    </subcellularLocation>
</comment>
<dbReference type="CDD" id="cd06575">
    <property type="entry name" value="PASTA_Pbp2x-like_2"/>
    <property type="match status" value="1"/>
</dbReference>
<dbReference type="EMBL" id="FXAW01000003">
    <property type="protein sequence ID" value="SMG27204.1"/>
    <property type="molecule type" value="Genomic_DNA"/>
</dbReference>
<dbReference type="SMART" id="SM00740">
    <property type="entry name" value="PASTA"/>
    <property type="match status" value="1"/>
</dbReference>
<dbReference type="RefSeq" id="WP_085516526.1">
    <property type="nucleotide sequence ID" value="NZ_FXAW01000003.1"/>
</dbReference>
<dbReference type="Pfam" id="PF03717">
    <property type="entry name" value="PBP_dimer"/>
    <property type="match status" value="1"/>
</dbReference>
<keyword evidence="2" id="KW-0121">Carboxypeptidase</keyword>
<feature type="transmembrane region" description="Helical" evidence="4">
    <location>
        <begin position="12"/>
        <end position="30"/>
    </location>
</feature>
<protein>
    <submittedName>
        <fullName evidence="6">Cell division protein FtsI (Penicillin-binding protein 3)</fullName>
    </submittedName>
</protein>
<keyword evidence="6" id="KW-0131">Cell cycle</keyword>
<dbReference type="GO" id="GO:0004180">
    <property type="term" value="F:carboxypeptidase activity"/>
    <property type="evidence" value="ECO:0007669"/>
    <property type="project" value="UniProtKB-KW"/>
</dbReference>
<evidence type="ECO:0000256" key="1">
    <source>
        <dbReference type="ARBA" id="ARBA00004370"/>
    </source>
</evidence>
<evidence type="ECO:0000256" key="2">
    <source>
        <dbReference type="ARBA" id="ARBA00022645"/>
    </source>
</evidence>
<evidence type="ECO:0000256" key="3">
    <source>
        <dbReference type="ARBA" id="ARBA00023136"/>
    </source>
</evidence>
<dbReference type="PROSITE" id="PS51178">
    <property type="entry name" value="PASTA"/>
    <property type="match status" value="1"/>
</dbReference>
<dbReference type="InterPro" id="IPR005543">
    <property type="entry name" value="PASTA_dom"/>
</dbReference>
<dbReference type="Gene3D" id="3.30.450.330">
    <property type="match status" value="1"/>
</dbReference>
<evidence type="ECO:0000259" key="5">
    <source>
        <dbReference type="PROSITE" id="PS51178"/>
    </source>
</evidence>
<dbReference type="GO" id="GO:0005886">
    <property type="term" value="C:plasma membrane"/>
    <property type="evidence" value="ECO:0007669"/>
    <property type="project" value="TreeGrafter"/>
</dbReference>
<dbReference type="Gene3D" id="3.90.1310.10">
    <property type="entry name" value="Penicillin-binding protein 2a (Domain 2)"/>
    <property type="match status" value="1"/>
</dbReference>
<dbReference type="SUPFAM" id="SSF56519">
    <property type="entry name" value="Penicillin binding protein dimerisation domain"/>
    <property type="match status" value="1"/>
</dbReference>
<keyword evidence="2" id="KW-0378">Hydrolase</keyword>
<dbReference type="GO" id="GO:0008658">
    <property type="term" value="F:penicillin binding"/>
    <property type="evidence" value="ECO:0007669"/>
    <property type="project" value="InterPro"/>
</dbReference>
<sequence length="698" mass="78215">MNIKKSILLRVRLAFLAIVIFAGAIMYQIFHIQWMEGDKWQKMAEEINMSYQEVKATRGNIYSDNGSLLATSLPFYKVAFDPTIAEESLFRESIDSLSLMLSKSFGQTATYYKQKITSARQKGKQYIFLSNDLIGYQKKKEMETWPIFREGRLGGGVIFTKTDKRFRPFSNLAFRTIGFLNENDYGAGLEYSFNKYLAGTNGKALFQKISGSSWRPVNDGSEIRPKDGFDIQTTIDINLQDVSESALLSHLIKHDADMGCVVVMEVKTGEIKAISNLKKLSNGKYGEVYNYAVGSHGLREPGSTFKLASYMALLEERNIQLSDSIDTGDGELKFYKEKVRDHKPGGYGTISIRDAFEKSSNIAIAKLVDETFRENPQRFLDYLKTMGVTQPLGFQMIGEGKPNIPPIKQWSGITLPWMAYGYGLELTPLHTLTLFNAVANNGRMIRPLLVKSIKSTDKEINTFKTSVISDQICSKETLNKLRTMLEGVVENGTASNINNAEYKIAGKTGTAQSLKDGRYVRQYYTSFAGYFPADNPKYSAIVVMDNPKGYQQYGSDVAAPVFKEIADKIFALDLNMHEEYQLAEKPETGIFPVVQAGNKSDLSAMLNYLGVSNHTEGQELEWVRASIHNNSIKWEPNNQHQQGLVPDVRGMTLRDALYLLENTGLNVVVKGKKGRVSQQSQYPGMRALKGSTIKLDVG</sequence>
<dbReference type="SUPFAM" id="SSF54184">
    <property type="entry name" value="Penicillin-binding protein 2x (pbp-2x), c-terminal domain"/>
    <property type="match status" value="1"/>
</dbReference>
<dbReference type="InterPro" id="IPR001460">
    <property type="entry name" value="PCN-bd_Tpept"/>
</dbReference>
<accession>A0A1X7JIU6</accession>
<dbReference type="InterPro" id="IPR012338">
    <property type="entry name" value="Beta-lactam/transpept-like"/>
</dbReference>
<keyword evidence="2" id="KW-0645">Protease</keyword>
<proteinExistence type="predicted"/>
<dbReference type="STRING" id="1028.SAMN05661096_01583"/>
<dbReference type="PANTHER" id="PTHR30627:SF1">
    <property type="entry name" value="PEPTIDOGLYCAN D,D-TRANSPEPTIDASE FTSI"/>
    <property type="match status" value="1"/>
</dbReference>
<dbReference type="Gene3D" id="3.30.10.20">
    <property type="match status" value="1"/>
</dbReference>
<dbReference type="OrthoDB" id="9804124at2"/>
<dbReference type="InterPro" id="IPR050515">
    <property type="entry name" value="Beta-lactam/transpept"/>
</dbReference>
<dbReference type="InterPro" id="IPR005311">
    <property type="entry name" value="PBP_dimer"/>
</dbReference>
<keyword evidence="4" id="KW-1133">Transmembrane helix</keyword>
<dbReference type="Pfam" id="PF00905">
    <property type="entry name" value="Transpeptidase"/>
    <property type="match status" value="1"/>
</dbReference>
<dbReference type="PANTHER" id="PTHR30627">
    <property type="entry name" value="PEPTIDOGLYCAN D,D-TRANSPEPTIDASE"/>
    <property type="match status" value="1"/>
</dbReference>
<keyword evidence="3 4" id="KW-0472">Membrane</keyword>
<dbReference type="InterPro" id="IPR036138">
    <property type="entry name" value="PBP_dimer_sf"/>
</dbReference>
<dbReference type="SUPFAM" id="SSF56601">
    <property type="entry name" value="beta-lactamase/transpeptidase-like"/>
    <property type="match status" value="1"/>
</dbReference>
<dbReference type="Gene3D" id="3.40.710.10">
    <property type="entry name" value="DD-peptidase/beta-lactamase superfamily"/>
    <property type="match status" value="1"/>
</dbReference>
<evidence type="ECO:0000256" key="4">
    <source>
        <dbReference type="SAM" id="Phobius"/>
    </source>
</evidence>
<name>A0A1X7JIU6_9BACT</name>
<evidence type="ECO:0000313" key="6">
    <source>
        <dbReference type="EMBL" id="SMG27204.1"/>
    </source>
</evidence>
<keyword evidence="6" id="KW-0132">Cell division</keyword>